<dbReference type="SUPFAM" id="SSF55486">
    <property type="entry name" value="Metalloproteases ('zincins'), catalytic domain"/>
    <property type="match status" value="1"/>
</dbReference>
<dbReference type="GO" id="GO:0005829">
    <property type="term" value="C:cytosol"/>
    <property type="evidence" value="ECO:0007669"/>
    <property type="project" value="TreeGrafter"/>
</dbReference>
<keyword evidence="2" id="KW-1185">Reference proteome</keyword>
<dbReference type="Gene3D" id="3.40.390.10">
    <property type="entry name" value="Collagenase (Catalytic Domain)"/>
    <property type="match status" value="1"/>
</dbReference>
<dbReference type="EMBL" id="CP022579">
    <property type="protein sequence ID" value="QEL65327.1"/>
    <property type="molecule type" value="Genomic_DNA"/>
</dbReference>
<dbReference type="CDD" id="cd20169">
    <property type="entry name" value="Peptidase_M90_mtfA"/>
    <property type="match status" value="1"/>
</dbReference>
<proteinExistence type="predicted"/>
<dbReference type="PANTHER" id="PTHR30164">
    <property type="entry name" value="MTFA PEPTIDASE"/>
    <property type="match status" value="1"/>
</dbReference>
<dbReference type="InterPro" id="IPR042252">
    <property type="entry name" value="MtfA_N"/>
</dbReference>
<dbReference type="FunFam" id="3.40.390.10:FF:000012">
    <property type="entry name" value="Protein MtfA"/>
    <property type="match status" value="1"/>
</dbReference>
<name>A0A5C1EAW5_9RHOO</name>
<protein>
    <submittedName>
        <fullName evidence="1">MtfA peptidase</fullName>
    </submittedName>
</protein>
<dbReference type="KEGG" id="otr:OTERR_18510"/>
<gene>
    <name evidence="1" type="primary">mtfA</name>
    <name evidence="1" type="ORF">OTERR_18510</name>
</gene>
<organism evidence="1 2">
    <name type="scientific">Oryzomicrobium terrae</name>
    <dbReference type="NCBI Taxonomy" id="1735038"/>
    <lineage>
        <taxon>Bacteria</taxon>
        <taxon>Pseudomonadati</taxon>
        <taxon>Pseudomonadota</taxon>
        <taxon>Betaproteobacteria</taxon>
        <taxon>Rhodocyclales</taxon>
        <taxon>Rhodocyclaceae</taxon>
        <taxon>Oryzomicrobium</taxon>
    </lineage>
</organism>
<dbReference type="RefSeq" id="WP_149425600.1">
    <property type="nucleotide sequence ID" value="NZ_CP022579.1"/>
</dbReference>
<sequence length="278" mass="30553">MIHRLLAALGLGRNARPAAIPEPLWRSTVAGLPFLAALNREEQGNLKQLAEAFLADKSFTGAGGLVLTDAICVSVAAQGCLPVLNLGLHWYKDWSGVVIYPDEFVIPRQIADETGVVHEYDEVAAGEAWSGGPLILSWRDVLLADEGYNVVIHEFAHKLDMREGEPDGVPPLHPGMNQEHWIEVLDAAYEDFCARVDAGEETWIDPYGAEHPGEFFAVLSETFFTFPEAVRDSYPALYALFVRFYRQDPAARLPYPPALPRRAATAAVPPASRASRTC</sequence>
<dbReference type="InterPro" id="IPR024079">
    <property type="entry name" value="MetalloPept_cat_dom_sf"/>
</dbReference>
<dbReference type="Gene3D" id="1.10.472.150">
    <property type="entry name" value="Glucose-regulated metallo-peptidase M90, N-terminal domain"/>
    <property type="match status" value="1"/>
</dbReference>
<dbReference type="PANTHER" id="PTHR30164:SF2">
    <property type="entry name" value="PROTEIN MTFA"/>
    <property type="match status" value="1"/>
</dbReference>
<dbReference type="Pfam" id="PF06167">
    <property type="entry name" value="Peptidase_M90"/>
    <property type="match status" value="1"/>
</dbReference>
<reference evidence="1 2" key="1">
    <citation type="submission" date="2017-07" db="EMBL/GenBank/DDBJ databases">
        <title>Complete genome sequence of Oryzomicrobium terrae TPP412.</title>
        <authorList>
            <person name="Chiu L.-W."/>
            <person name="Lo K.-J."/>
            <person name="Tsai Y.-M."/>
            <person name="Lin S.-S."/>
            <person name="Kuo C.-H."/>
            <person name="Liu C.-T."/>
        </authorList>
    </citation>
    <scope>NUCLEOTIDE SEQUENCE [LARGE SCALE GENOMIC DNA]</scope>
    <source>
        <strain evidence="1 2">TPP412</strain>
    </source>
</reference>
<dbReference type="GO" id="GO:0004177">
    <property type="term" value="F:aminopeptidase activity"/>
    <property type="evidence" value="ECO:0007669"/>
    <property type="project" value="TreeGrafter"/>
</dbReference>
<accession>A0A5C1EAW5</accession>
<dbReference type="InterPro" id="IPR010384">
    <property type="entry name" value="MtfA_fam"/>
</dbReference>
<dbReference type="AlphaFoldDB" id="A0A5C1EAW5"/>
<evidence type="ECO:0000313" key="1">
    <source>
        <dbReference type="EMBL" id="QEL65327.1"/>
    </source>
</evidence>
<dbReference type="Proteomes" id="UP000323671">
    <property type="component" value="Chromosome"/>
</dbReference>
<dbReference type="GO" id="GO:0008237">
    <property type="term" value="F:metallopeptidase activity"/>
    <property type="evidence" value="ECO:0007669"/>
    <property type="project" value="InterPro"/>
</dbReference>
<evidence type="ECO:0000313" key="2">
    <source>
        <dbReference type="Proteomes" id="UP000323671"/>
    </source>
</evidence>